<dbReference type="EMBL" id="QGMK01001394">
    <property type="protein sequence ID" value="TVY68858.1"/>
    <property type="molecule type" value="Genomic_DNA"/>
</dbReference>
<organism evidence="3 4">
    <name type="scientific">Lachnellula suecica</name>
    <dbReference type="NCBI Taxonomy" id="602035"/>
    <lineage>
        <taxon>Eukaryota</taxon>
        <taxon>Fungi</taxon>
        <taxon>Dikarya</taxon>
        <taxon>Ascomycota</taxon>
        <taxon>Pezizomycotina</taxon>
        <taxon>Leotiomycetes</taxon>
        <taxon>Helotiales</taxon>
        <taxon>Lachnaceae</taxon>
        <taxon>Lachnellula</taxon>
    </lineage>
</organism>
<keyword evidence="2" id="KW-1133">Transmembrane helix</keyword>
<sequence length="380" mass="42217">MAPSTCCGKSGQGCVWYGLISSFLIIYMLTFSPAPVKLSAPAARSLLFNAAATNPPLRTLSPVPVAHAVHDQLVAALARDPAQRTPLQPVLCALADLVQPTHAPAKRPQTVDFCRRRPILLPPRKRFCVPSCTLHTNLTFRYGCAPRQDVLDNCGHYRISLYRESVLAYVDDIQLQIRHDPIPSSLIFSSFGLLFWRYWDRPADCLLAVVLCVCFLVSLCETGPSIASFTMEHYVYTIPLGIALVVLAWVFRQRIRHTLPYIAVYLTELRKNIHIKVSAIPEEAVDIIHHGKEIDVRKMHPFPKGTWFPEKEKKEKGVSYANRNAKGLAEPAKTPEKKDKRVPSASNRNASGLVEPVTTPEKKGKKVSPGGNRNAKKGPS</sequence>
<keyword evidence="2" id="KW-0472">Membrane</keyword>
<evidence type="ECO:0000313" key="4">
    <source>
        <dbReference type="Proteomes" id="UP000469558"/>
    </source>
</evidence>
<name>A0A8T9C2E0_9HELO</name>
<feature type="transmembrane region" description="Helical" evidence="2">
    <location>
        <begin position="233"/>
        <end position="251"/>
    </location>
</feature>
<dbReference type="AlphaFoldDB" id="A0A8T9C2E0"/>
<dbReference type="Proteomes" id="UP000469558">
    <property type="component" value="Unassembled WGS sequence"/>
</dbReference>
<comment type="caution">
    <text evidence="3">The sequence shown here is derived from an EMBL/GenBank/DDBJ whole genome shotgun (WGS) entry which is preliminary data.</text>
</comment>
<protein>
    <submittedName>
        <fullName evidence="3">Uncharacterized protein</fullName>
    </submittedName>
</protein>
<gene>
    <name evidence="3" type="ORF">LSUE1_G007032</name>
</gene>
<feature type="transmembrane region" description="Helical" evidence="2">
    <location>
        <begin position="206"/>
        <end position="227"/>
    </location>
</feature>
<evidence type="ECO:0000256" key="1">
    <source>
        <dbReference type="SAM" id="MobiDB-lite"/>
    </source>
</evidence>
<feature type="compositionally biased region" description="Basic and acidic residues" evidence="1">
    <location>
        <begin position="333"/>
        <end position="342"/>
    </location>
</feature>
<keyword evidence="4" id="KW-1185">Reference proteome</keyword>
<feature type="transmembrane region" description="Helical" evidence="2">
    <location>
        <begin position="182"/>
        <end position="199"/>
    </location>
</feature>
<feature type="region of interest" description="Disordered" evidence="1">
    <location>
        <begin position="305"/>
        <end position="380"/>
    </location>
</feature>
<keyword evidence="2" id="KW-0812">Transmembrane</keyword>
<accession>A0A8T9C2E0</accession>
<evidence type="ECO:0000313" key="3">
    <source>
        <dbReference type="EMBL" id="TVY68858.1"/>
    </source>
</evidence>
<proteinExistence type="predicted"/>
<reference evidence="3 4" key="1">
    <citation type="submission" date="2018-05" db="EMBL/GenBank/DDBJ databases">
        <title>Genome sequencing and assembly of the regulated plant pathogen Lachnellula willkommii and related sister species for the development of diagnostic species identification markers.</title>
        <authorList>
            <person name="Giroux E."/>
            <person name="Bilodeau G."/>
        </authorList>
    </citation>
    <scope>NUCLEOTIDE SEQUENCE [LARGE SCALE GENOMIC DNA]</scope>
    <source>
        <strain evidence="3 4">CBS 268.59</strain>
    </source>
</reference>
<evidence type="ECO:0000256" key="2">
    <source>
        <dbReference type="SAM" id="Phobius"/>
    </source>
</evidence>